<gene>
    <name evidence="2" type="ORF">APAL1065_LOCUS5414</name>
</gene>
<feature type="compositionally biased region" description="Basic and acidic residues" evidence="1">
    <location>
        <begin position="354"/>
        <end position="371"/>
    </location>
</feature>
<organism evidence="2">
    <name type="scientific">Entomoneis paludosa</name>
    <dbReference type="NCBI Taxonomy" id="265537"/>
    <lineage>
        <taxon>Eukaryota</taxon>
        <taxon>Sar</taxon>
        <taxon>Stramenopiles</taxon>
        <taxon>Ochrophyta</taxon>
        <taxon>Bacillariophyta</taxon>
        <taxon>Bacillariophyceae</taxon>
        <taxon>Bacillariophycidae</taxon>
        <taxon>Entomoneidaceae</taxon>
        <taxon>Entomoneis</taxon>
    </lineage>
</organism>
<evidence type="ECO:0000313" key="2">
    <source>
        <dbReference type="EMBL" id="CAD9951269.1"/>
    </source>
</evidence>
<dbReference type="AlphaFoldDB" id="A0A7S2VCS7"/>
<accession>A0A7S2VCS7</accession>
<feature type="compositionally biased region" description="Basic residues" evidence="1">
    <location>
        <begin position="394"/>
        <end position="407"/>
    </location>
</feature>
<feature type="region of interest" description="Disordered" evidence="1">
    <location>
        <begin position="354"/>
        <end position="407"/>
    </location>
</feature>
<sequence>MPPAVSKRKSSTPQRQVVELVPKDSPWTPADWWNETSQTCRPLVEAICSSLEHGTSVLSVPMEEDDEVPEAEPSPKGVDKFPRVVAENDEEDEELVEIAKAAGDTTEAKTEKTPPKILFDRGYVEYIPKTSGGGVFAVFHEGWGKLLNASEPWSIVAHRDEVHAMHLKHAIRKPPGLFAKHSRACIATLEYNHDEEDEATKDSTLRAVPIQLAANHLKVADFQFSLLKARNQVKNRKSDQVRSLKMDLANGKTVDIFPILRVIVDDENGQVFVEDALEVLDALIGFAGLSIPSFSEDEEDEDEEEEPKKKIADMWKVEHEVCGDIKQLTAHWLQSNKVTAQSFVSLCLENVVPEEPKDESSSSPKPTERTAVRSQAAAAAKRKAAAPRKDSAPKRRSRSRRSLFKVT</sequence>
<reference evidence="2" key="1">
    <citation type="submission" date="2021-01" db="EMBL/GenBank/DDBJ databases">
        <authorList>
            <person name="Corre E."/>
            <person name="Pelletier E."/>
            <person name="Niang G."/>
            <person name="Scheremetjew M."/>
            <person name="Finn R."/>
            <person name="Kale V."/>
            <person name="Holt S."/>
            <person name="Cochrane G."/>
            <person name="Meng A."/>
            <person name="Brown T."/>
            <person name="Cohen L."/>
        </authorList>
    </citation>
    <scope>NUCLEOTIDE SEQUENCE</scope>
    <source>
        <strain evidence="2">CCMP125</strain>
    </source>
</reference>
<evidence type="ECO:0000256" key="1">
    <source>
        <dbReference type="SAM" id="MobiDB-lite"/>
    </source>
</evidence>
<name>A0A7S2VCS7_9STRA</name>
<proteinExistence type="predicted"/>
<dbReference type="EMBL" id="HBHT01008097">
    <property type="protein sequence ID" value="CAD9951269.1"/>
    <property type="molecule type" value="Transcribed_RNA"/>
</dbReference>
<protein>
    <submittedName>
        <fullName evidence="2">Uncharacterized protein</fullName>
    </submittedName>
</protein>